<keyword evidence="2" id="KW-1185">Reference proteome</keyword>
<gene>
    <name evidence="1" type="ordered locus">ETAE_0282</name>
</gene>
<dbReference type="Proteomes" id="UP000002634">
    <property type="component" value="Chromosome"/>
</dbReference>
<accession>A0AAU8P5G1</accession>
<dbReference type="EMBL" id="CP001135">
    <property type="protein sequence ID" value="ACY83129.1"/>
    <property type="molecule type" value="Genomic_DNA"/>
</dbReference>
<protein>
    <submittedName>
        <fullName evidence="1">Uncharacterized protein</fullName>
    </submittedName>
</protein>
<evidence type="ECO:0000313" key="2">
    <source>
        <dbReference type="Proteomes" id="UP000002634"/>
    </source>
</evidence>
<reference evidence="1 2" key="1">
    <citation type="journal article" date="2009" name="PLoS ONE">
        <title>Genome sequence of the versatile fish pathogen Edwardsiella tarda provides insights into its adaptation to broad host ranges and intracellular niches.</title>
        <authorList>
            <person name="Wang Q."/>
            <person name="Yang M."/>
            <person name="Xiao J."/>
            <person name="Wu H."/>
            <person name="Wang X."/>
            <person name="Lv Y."/>
            <person name="Xu L."/>
            <person name="Zheng H."/>
            <person name="Wang S."/>
            <person name="Zhao G."/>
            <person name="Liu Q."/>
            <person name="Zhang Y."/>
        </authorList>
    </citation>
    <scope>NUCLEOTIDE SEQUENCE [LARGE SCALE GENOMIC DNA]</scope>
    <source>
        <strain evidence="2">EIB202 / CCTCC M208068</strain>
    </source>
</reference>
<sequence>MIILYIYFRLFCAGMCLCNVLNLKVKNDCKNIVYHGKRLLSFL</sequence>
<dbReference type="KEGG" id="etr:ETAE_0282"/>
<proteinExistence type="predicted"/>
<name>A0AAU8P5G1_EDWPI</name>
<dbReference type="AlphaFoldDB" id="A0AAU8P5G1"/>
<evidence type="ECO:0000313" key="1">
    <source>
        <dbReference type="EMBL" id="ACY83129.1"/>
    </source>
</evidence>
<organism evidence="1 2">
    <name type="scientific">Edwardsiella piscicida</name>
    <dbReference type="NCBI Taxonomy" id="1263550"/>
    <lineage>
        <taxon>Bacteria</taxon>
        <taxon>Pseudomonadati</taxon>
        <taxon>Pseudomonadota</taxon>
        <taxon>Gammaproteobacteria</taxon>
        <taxon>Enterobacterales</taxon>
        <taxon>Hafniaceae</taxon>
        <taxon>Edwardsiella</taxon>
    </lineage>
</organism>